<dbReference type="Gene3D" id="3.40.50.2300">
    <property type="match status" value="1"/>
</dbReference>
<evidence type="ECO:0000259" key="5">
    <source>
        <dbReference type="PROSITE" id="PS01124"/>
    </source>
</evidence>
<dbReference type="InterPro" id="IPR001789">
    <property type="entry name" value="Sig_transdc_resp-reg_receiver"/>
</dbReference>
<dbReference type="Gene3D" id="1.10.10.60">
    <property type="entry name" value="Homeodomain-like"/>
    <property type="match status" value="2"/>
</dbReference>
<proteinExistence type="predicted"/>
<protein>
    <submittedName>
        <fullName evidence="7">Response regulator</fullName>
    </submittedName>
</protein>
<dbReference type="CDD" id="cd17536">
    <property type="entry name" value="REC_YesN-like"/>
    <property type="match status" value="1"/>
</dbReference>
<sequence>MFQVLVAEDELWIRDAIAEMVDRLNPHFSVAGEVSSGEEAWDFIREHWPSIVITDIMMPHKNGIWLSEQIYEAQLPLVTIIVSGYDNFQYAKQVMRYGITEYLLKPVDEEELHAALQRSIKKLEGMSEIHEGVLRIQYFVEHLSELSNTTLFTELKSLLASILKLRVTTPGMRKSMLAILSSKLNGLLQAVNPKHPIKLLTAEDEAGILKHFTGLMEEWLLISPQYTNQNVKSSIKRVSEYIELHYFENFSLAQMADLAHMSVSHFSMLFKKTTGQTCLNYLNMVRVTKAKELLQEPDLKIYEIADMVGYSSLPYFNRTFKQIVSLTPVEYRKRLGL</sequence>
<name>A0A6L8V216_9BACL</name>
<dbReference type="EMBL" id="WTUZ01000017">
    <property type="protein sequence ID" value="MZQ83309.1"/>
    <property type="molecule type" value="Genomic_DNA"/>
</dbReference>
<evidence type="ECO:0000256" key="1">
    <source>
        <dbReference type="ARBA" id="ARBA00023015"/>
    </source>
</evidence>
<dbReference type="PRINTS" id="PR00032">
    <property type="entry name" value="HTHARAC"/>
</dbReference>
<dbReference type="InterPro" id="IPR009057">
    <property type="entry name" value="Homeodomain-like_sf"/>
</dbReference>
<dbReference type="GO" id="GO:0003700">
    <property type="term" value="F:DNA-binding transcription factor activity"/>
    <property type="evidence" value="ECO:0007669"/>
    <property type="project" value="InterPro"/>
</dbReference>
<evidence type="ECO:0000256" key="4">
    <source>
        <dbReference type="PROSITE-ProRule" id="PRU00169"/>
    </source>
</evidence>
<evidence type="ECO:0000313" key="8">
    <source>
        <dbReference type="Proteomes" id="UP000481087"/>
    </source>
</evidence>
<comment type="caution">
    <text evidence="7">The sequence shown here is derived from an EMBL/GenBank/DDBJ whole genome shotgun (WGS) entry which is preliminary data.</text>
</comment>
<dbReference type="Proteomes" id="UP000481087">
    <property type="component" value="Unassembled WGS sequence"/>
</dbReference>
<dbReference type="SMART" id="SM00448">
    <property type="entry name" value="REC"/>
    <property type="match status" value="1"/>
</dbReference>
<accession>A0A6L8V216</accession>
<evidence type="ECO:0000256" key="3">
    <source>
        <dbReference type="ARBA" id="ARBA00023163"/>
    </source>
</evidence>
<dbReference type="InterPro" id="IPR020449">
    <property type="entry name" value="Tscrpt_reg_AraC-type_HTH"/>
</dbReference>
<feature type="domain" description="HTH araC/xylS-type" evidence="5">
    <location>
        <begin position="236"/>
        <end position="334"/>
    </location>
</feature>
<keyword evidence="4" id="KW-0597">Phosphoprotein</keyword>
<dbReference type="GO" id="GO:0043565">
    <property type="term" value="F:sequence-specific DNA binding"/>
    <property type="evidence" value="ECO:0007669"/>
    <property type="project" value="InterPro"/>
</dbReference>
<dbReference type="PROSITE" id="PS00041">
    <property type="entry name" value="HTH_ARAC_FAMILY_1"/>
    <property type="match status" value="1"/>
</dbReference>
<dbReference type="SUPFAM" id="SSF52172">
    <property type="entry name" value="CheY-like"/>
    <property type="match status" value="1"/>
</dbReference>
<dbReference type="PROSITE" id="PS01124">
    <property type="entry name" value="HTH_ARAC_FAMILY_2"/>
    <property type="match status" value="1"/>
</dbReference>
<evidence type="ECO:0000313" key="7">
    <source>
        <dbReference type="EMBL" id="MZQ83309.1"/>
    </source>
</evidence>
<dbReference type="InterPro" id="IPR018060">
    <property type="entry name" value="HTH_AraC"/>
</dbReference>
<dbReference type="InterPro" id="IPR011006">
    <property type="entry name" value="CheY-like_superfamily"/>
</dbReference>
<organism evidence="7 8">
    <name type="scientific">Paenibacillus silvestris</name>
    <dbReference type="NCBI Taxonomy" id="2606219"/>
    <lineage>
        <taxon>Bacteria</taxon>
        <taxon>Bacillati</taxon>
        <taxon>Bacillota</taxon>
        <taxon>Bacilli</taxon>
        <taxon>Bacillales</taxon>
        <taxon>Paenibacillaceae</taxon>
        <taxon>Paenibacillus</taxon>
    </lineage>
</organism>
<gene>
    <name evidence="7" type="ORF">GQF01_14430</name>
</gene>
<dbReference type="PANTHER" id="PTHR43280">
    <property type="entry name" value="ARAC-FAMILY TRANSCRIPTIONAL REGULATOR"/>
    <property type="match status" value="1"/>
</dbReference>
<feature type="modified residue" description="4-aspartylphosphate" evidence="4">
    <location>
        <position position="55"/>
    </location>
</feature>
<dbReference type="RefSeq" id="WP_161407527.1">
    <property type="nucleotide sequence ID" value="NZ_WTUZ01000017.1"/>
</dbReference>
<keyword evidence="1" id="KW-0805">Transcription regulation</keyword>
<dbReference type="PANTHER" id="PTHR43280:SF28">
    <property type="entry name" value="HTH-TYPE TRANSCRIPTIONAL ACTIVATOR RHAS"/>
    <property type="match status" value="1"/>
</dbReference>
<evidence type="ECO:0000256" key="2">
    <source>
        <dbReference type="ARBA" id="ARBA00023125"/>
    </source>
</evidence>
<dbReference type="AlphaFoldDB" id="A0A6L8V216"/>
<dbReference type="Pfam" id="PF00072">
    <property type="entry name" value="Response_reg"/>
    <property type="match status" value="1"/>
</dbReference>
<reference evidence="7 8" key="1">
    <citation type="submission" date="2019-12" db="EMBL/GenBank/DDBJ databases">
        <title>Paenibacillus sp. nov. sp. isolated from soil.</title>
        <authorList>
            <person name="Kim J."/>
            <person name="Jeong S.E."/>
            <person name="Jung H.S."/>
            <person name="Jeon C.O."/>
        </authorList>
    </citation>
    <scope>NUCLEOTIDE SEQUENCE [LARGE SCALE GENOMIC DNA]</scope>
    <source>
        <strain evidence="7 8">5J-6</strain>
    </source>
</reference>
<dbReference type="PROSITE" id="PS50110">
    <property type="entry name" value="RESPONSE_REGULATORY"/>
    <property type="match status" value="1"/>
</dbReference>
<feature type="domain" description="Response regulatory" evidence="6">
    <location>
        <begin position="3"/>
        <end position="120"/>
    </location>
</feature>
<dbReference type="Pfam" id="PF12833">
    <property type="entry name" value="HTH_18"/>
    <property type="match status" value="1"/>
</dbReference>
<dbReference type="SUPFAM" id="SSF46689">
    <property type="entry name" value="Homeodomain-like"/>
    <property type="match status" value="2"/>
</dbReference>
<keyword evidence="3" id="KW-0804">Transcription</keyword>
<evidence type="ECO:0000259" key="6">
    <source>
        <dbReference type="PROSITE" id="PS50110"/>
    </source>
</evidence>
<keyword evidence="2" id="KW-0238">DNA-binding</keyword>
<keyword evidence="8" id="KW-1185">Reference proteome</keyword>
<dbReference type="GO" id="GO:0000160">
    <property type="term" value="P:phosphorelay signal transduction system"/>
    <property type="evidence" value="ECO:0007669"/>
    <property type="project" value="InterPro"/>
</dbReference>
<dbReference type="InterPro" id="IPR018062">
    <property type="entry name" value="HTH_AraC-typ_CS"/>
</dbReference>
<dbReference type="SMART" id="SM00342">
    <property type="entry name" value="HTH_ARAC"/>
    <property type="match status" value="1"/>
</dbReference>